<dbReference type="Proteomes" id="UP000324800">
    <property type="component" value="Unassembled WGS sequence"/>
</dbReference>
<evidence type="ECO:0000256" key="1">
    <source>
        <dbReference type="SAM" id="MobiDB-lite"/>
    </source>
</evidence>
<dbReference type="SUPFAM" id="SSF48371">
    <property type="entry name" value="ARM repeat"/>
    <property type="match status" value="1"/>
</dbReference>
<organism evidence="2 3">
    <name type="scientific">Streblomastix strix</name>
    <dbReference type="NCBI Taxonomy" id="222440"/>
    <lineage>
        <taxon>Eukaryota</taxon>
        <taxon>Metamonada</taxon>
        <taxon>Preaxostyla</taxon>
        <taxon>Oxymonadida</taxon>
        <taxon>Streblomastigidae</taxon>
        <taxon>Streblomastix</taxon>
    </lineage>
</organism>
<comment type="caution">
    <text evidence="2">The sequence shown here is derived from an EMBL/GenBank/DDBJ whole genome shotgun (WGS) entry which is preliminary data.</text>
</comment>
<evidence type="ECO:0000313" key="3">
    <source>
        <dbReference type="Proteomes" id="UP000324800"/>
    </source>
</evidence>
<feature type="compositionally biased region" description="Basic and acidic residues" evidence="1">
    <location>
        <begin position="446"/>
        <end position="488"/>
    </location>
</feature>
<name>A0A5J4W041_9EUKA</name>
<feature type="compositionally biased region" description="Basic and acidic residues" evidence="1">
    <location>
        <begin position="323"/>
        <end position="333"/>
    </location>
</feature>
<accession>A0A5J4W041</accession>
<dbReference type="InterPro" id="IPR016024">
    <property type="entry name" value="ARM-type_fold"/>
</dbReference>
<feature type="region of interest" description="Disordered" evidence="1">
    <location>
        <begin position="1284"/>
        <end position="1304"/>
    </location>
</feature>
<dbReference type="PANTHER" id="PTHR13366:SF0">
    <property type="entry name" value="HEAT REPEAT-CONTAINING PROTEIN 6"/>
    <property type="match status" value="1"/>
</dbReference>
<feature type="region of interest" description="Disordered" evidence="1">
    <location>
        <begin position="323"/>
        <end position="342"/>
    </location>
</feature>
<reference evidence="2 3" key="1">
    <citation type="submission" date="2019-03" db="EMBL/GenBank/DDBJ databases">
        <title>Single cell metagenomics reveals metabolic interactions within the superorganism composed of flagellate Streblomastix strix and complex community of Bacteroidetes bacteria on its surface.</title>
        <authorList>
            <person name="Treitli S.C."/>
            <person name="Kolisko M."/>
            <person name="Husnik F."/>
            <person name="Keeling P."/>
            <person name="Hampl V."/>
        </authorList>
    </citation>
    <scope>NUCLEOTIDE SEQUENCE [LARGE SCALE GENOMIC DNA]</scope>
    <source>
        <strain evidence="2">ST1C</strain>
    </source>
</reference>
<proteinExistence type="predicted"/>
<feature type="region of interest" description="Disordered" evidence="1">
    <location>
        <begin position="426"/>
        <end position="488"/>
    </location>
</feature>
<protein>
    <submittedName>
        <fullName evidence="2">Uncharacterized protein</fullName>
    </submittedName>
</protein>
<feature type="compositionally biased region" description="Acidic residues" evidence="1">
    <location>
        <begin position="282"/>
        <end position="291"/>
    </location>
</feature>
<sequence length="1304" mass="149101">MQLASTLIPSSWNLATILLFDLDPKLREVAAQTMAAIFDGAKSLLLVVQLQDIVRSSTLQQGKGHLIGSGRGIINRGIKGKVQAKQQQNIDSLNENPLQISEQQSSSQSVFQPPIISKFFSIIEPFQPIPISDMQQTIHSFTSASENTGNTIVAACSSLLLCSDTEKDSQVVSVALQALGILMLNLHHTHKDASYSLVIGKLAVLCKRILYGVSQSKQGSDQIEIPDDIVLASVFTILGAIARVRFAKLNRGQSQIHSNVQQQSKLSISTNIPEKSKSNIDIYEEDDEDNNDPLRTSEKQNPQNNRFNKFTKYLITPQLKSLEHQTENSKEEINSSEEEQQFTSYNLKRLPEIESFFLEEDPVPQIWKAIVSVPSIDQKEQKNEEKILEIKSPSDDSQEFHLSLIDFTVRLLHHFICSPEQKIETHSESELKTQQSEQQRQTPYRSWKDRQKDKQKQQIGEKENEKNEDQTVEKVIEKQEQTEQDKEKDIRRDKEMFYKRRLTLNRDSEGYIFTPSFICEAFDFLACVNERYPECIFARPTTWFMLQQIFLTVFDSFKTLGTNNPIFSLNLRLASFRCIDSLLSAISTSSLIVSTDKYRTLHVSSIQPHYSSSLSFDYFQDYSFSIAPIQYPLSEIPFQLFIWDWFLITLIPQAIHDPSPTMQKSIISLLVWLRSWILDADILLKQDKEDNKYGLTEGIKINPNFLQIPLITFQHRRRDWMIFTVKHLLQRSISEDQSQLLRTECCKVLAALLEYPHFINNIITLDDEQMSNDAEFIQTCIRSLKPACGHEQWQMRSTAYLAISAILRSINALFQPTNTLNEEKDGQLKKETFFTTQDLRSLNRLLLEGLNDQDIIKYNSIRGLGYLARLLLNINYETELQLVEMSCKVQEKNEIENKDLIKSNSFPMFLSSDEIRQLIDGLIYSLIDTQNSSRVIQNSCFALNPILAADVEQIPRFPITHSSLQTSSSSIQSTSQKSSSLNLCSYIESVYLKLCNLIENYDIYKIRIIAVETIMTSISREKLGSIDILSRVYNTFFASIHNIDGEIIQEDEDGNLSEEKQKQLANIKNQQIQRKNQQTRSAGQKLLFSTSLLPSSTTLLPLFPHTILTPSDTESLPSAAAASHSIPFINRQLINEQNAEDLETQKLKKRFHEILVLGVIRLMKEAPPANEQDQQFIFPLLKQFGKEILDVLLLYDHITTDSKINRKGIEKGQTLILGVAKHQGASISPFSLEYEILSQEEIANGLSVLLRMIQGYSPSLPDRITPDLMKEYENRIQIMNKEIQEQKDHSKQDGLENESESQKL</sequence>
<feature type="region of interest" description="Disordered" evidence="1">
    <location>
        <begin position="277"/>
        <end position="307"/>
    </location>
</feature>
<dbReference type="PANTHER" id="PTHR13366">
    <property type="entry name" value="MALARIA ANTIGEN-RELATED"/>
    <property type="match status" value="1"/>
</dbReference>
<dbReference type="InterPro" id="IPR052107">
    <property type="entry name" value="HEAT6"/>
</dbReference>
<evidence type="ECO:0000313" key="2">
    <source>
        <dbReference type="EMBL" id="KAA6388304.1"/>
    </source>
</evidence>
<feature type="compositionally biased region" description="Polar residues" evidence="1">
    <location>
        <begin position="432"/>
        <end position="444"/>
    </location>
</feature>
<dbReference type="EMBL" id="SNRW01004035">
    <property type="protein sequence ID" value="KAA6388304.1"/>
    <property type="molecule type" value="Genomic_DNA"/>
</dbReference>
<gene>
    <name evidence="2" type="ORF">EZS28_016166</name>
</gene>